<dbReference type="STRING" id="857967.G0R6N7"/>
<gene>
    <name evidence="3" type="ORF">IMG5_206731</name>
</gene>
<accession>G0R6N7</accession>
<name>G0R6N7_ICHMU</name>
<dbReference type="Gene3D" id="3.40.50.1240">
    <property type="entry name" value="Phosphoglycerate mutase-like"/>
    <property type="match status" value="1"/>
</dbReference>
<sequence length="251" mass="29373">MISLNIQNIYTMRHGARYSLNSQVIQGKAEYEFYKKREGQLTSVGMLQHYNFGNLVRQEYVVQKRFLPNNYDIDSTYAFSSNVNRTLQSLQSFLYGLYPLRTGIALPQNLADNLKEAPYHQNQQQQHAQQVNDFLINNERFALPEGYYPYVIQQYTDNLNILKFKCKPSKSKLKEQNLKENIVMLEEFYKKYETQVNQVAAKIGINYTLDVKNMSAFVDWVTTSRFLGIDYNITIQDNCLIVTNDVQTYTV</sequence>
<dbReference type="AlphaFoldDB" id="G0R6N7"/>
<dbReference type="InterPro" id="IPR000560">
    <property type="entry name" value="His_Pase_clade-2"/>
</dbReference>
<comment type="similarity">
    <text evidence="1">Belongs to the histidine acid phosphatase family.</text>
</comment>
<dbReference type="GeneID" id="14902921"/>
<organism evidence="3 4">
    <name type="scientific">Ichthyophthirius multifiliis</name>
    <name type="common">White spot disease agent</name>
    <name type="synonym">Ich</name>
    <dbReference type="NCBI Taxonomy" id="5932"/>
    <lineage>
        <taxon>Eukaryota</taxon>
        <taxon>Sar</taxon>
        <taxon>Alveolata</taxon>
        <taxon>Ciliophora</taxon>
        <taxon>Intramacronucleata</taxon>
        <taxon>Oligohymenophorea</taxon>
        <taxon>Hymenostomatida</taxon>
        <taxon>Ophryoglenina</taxon>
        <taxon>Ichthyophthirius</taxon>
    </lineage>
</organism>
<keyword evidence="2" id="KW-0378">Hydrolase</keyword>
<keyword evidence="4" id="KW-1185">Reference proteome</keyword>
<proteinExistence type="inferred from homology"/>
<evidence type="ECO:0000256" key="1">
    <source>
        <dbReference type="ARBA" id="ARBA00005375"/>
    </source>
</evidence>
<dbReference type="OrthoDB" id="282934at2759"/>
<dbReference type="CDD" id="cd07061">
    <property type="entry name" value="HP_HAP_like"/>
    <property type="match status" value="1"/>
</dbReference>
<dbReference type="Proteomes" id="UP000008983">
    <property type="component" value="Unassembled WGS sequence"/>
</dbReference>
<dbReference type="InterPro" id="IPR050645">
    <property type="entry name" value="Histidine_acid_phosphatase"/>
</dbReference>
<dbReference type="eggNOG" id="KOG3720">
    <property type="taxonomic scope" value="Eukaryota"/>
</dbReference>
<dbReference type="InParanoid" id="G0R6N7"/>
<dbReference type="InterPro" id="IPR029033">
    <property type="entry name" value="His_PPase_superfam"/>
</dbReference>
<dbReference type="EMBL" id="GL984410">
    <property type="protein sequence ID" value="EGR26874.1"/>
    <property type="molecule type" value="Genomic_DNA"/>
</dbReference>
<dbReference type="Pfam" id="PF00328">
    <property type="entry name" value="His_Phos_2"/>
    <property type="match status" value="1"/>
</dbReference>
<reference evidence="3 4" key="1">
    <citation type="submission" date="2011-07" db="EMBL/GenBank/DDBJ databases">
        <authorList>
            <person name="Coyne R."/>
            <person name="Brami D."/>
            <person name="Johnson J."/>
            <person name="Hostetler J."/>
            <person name="Hannick L."/>
            <person name="Clark T."/>
            <person name="Cassidy-Hanley D."/>
            <person name="Inman J."/>
        </authorList>
    </citation>
    <scope>NUCLEOTIDE SEQUENCE [LARGE SCALE GENOMIC DNA]</scope>
    <source>
        <strain evidence="3 4">G5</strain>
    </source>
</reference>
<evidence type="ECO:0008006" key="5">
    <source>
        <dbReference type="Google" id="ProtNLM"/>
    </source>
</evidence>
<dbReference type="GO" id="GO:0016791">
    <property type="term" value="F:phosphatase activity"/>
    <property type="evidence" value="ECO:0007669"/>
    <property type="project" value="TreeGrafter"/>
</dbReference>
<dbReference type="PANTHER" id="PTHR11567">
    <property type="entry name" value="ACID PHOSPHATASE-RELATED"/>
    <property type="match status" value="1"/>
</dbReference>
<evidence type="ECO:0000313" key="4">
    <source>
        <dbReference type="Proteomes" id="UP000008983"/>
    </source>
</evidence>
<protein>
    <recommendedName>
        <fullName evidence="5">Histidine acid phosphatase family protein</fullName>
    </recommendedName>
</protein>
<dbReference type="PANTHER" id="PTHR11567:SF110">
    <property type="entry name" value="2-PHOSPHOXYLOSE PHOSPHATASE 1"/>
    <property type="match status" value="1"/>
</dbReference>
<evidence type="ECO:0000313" key="3">
    <source>
        <dbReference type="EMBL" id="EGR26874.1"/>
    </source>
</evidence>
<dbReference type="SUPFAM" id="SSF53254">
    <property type="entry name" value="Phosphoglycerate mutase-like"/>
    <property type="match status" value="1"/>
</dbReference>
<evidence type="ECO:0000256" key="2">
    <source>
        <dbReference type="ARBA" id="ARBA00022801"/>
    </source>
</evidence>
<dbReference type="RefSeq" id="XP_004023758.1">
    <property type="nucleotide sequence ID" value="XM_004023709.1"/>
</dbReference>